<organism evidence="2 3">
    <name type="scientific">Rhizophagus irregularis (strain DAOM 197198w)</name>
    <name type="common">Glomus intraradices</name>
    <dbReference type="NCBI Taxonomy" id="1432141"/>
    <lineage>
        <taxon>Eukaryota</taxon>
        <taxon>Fungi</taxon>
        <taxon>Fungi incertae sedis</taxon>
        <taxon>Mucoromycota</taxon>
        <taxon>Glomeromycotina</taxon>
        <taxon>Glomeromycetes</taxon>
        <taxon>Glomerales</taxon>
        <taxon>Glomeraceae</taxon>
        <taxon>Rhizophagus</taxon>
    </lineage>
</organism>
<dbReference type="Proteomes" id="UP000022910">
    <property type="component" value="Unassembled WGS sequence"/>
</dbReference>
<dbReference type="AlphaFoldDB" id="A0A015K6X3"/>
<comment type="caution">
    <text evidence="2">The sequence shown here is derived from an EMBL/GenBank/DDBJ whole genome shotgun (WGS) entry which is preliminary data.</text>
</comment>
<sequence length="334" mass="37469">MTQKIGIHVSGADGMLGDSIVKGLLEMPKLYPILQNSNFQVYAGVHHETEQPSTNALVVKVDPVNNPDSAIHALKQVSKLFLLIDPLSGEIRQKDALAFAKGYINAAKQANIEHIVFPTPFSKYEAPYSPPLTPVDDDNEERTNMRSYREQFEAIESTLLESFSRSEITILRYPGVLNQHLLYFANYITEKSKMPLIDNSYMTFECCDISDVVRASCRILVSPIQSHGGKEYKITGPNLLTTDEIAIKASLGLKREIKVEFMSIKQLKNVLMETTSDEEEVAYLLELWGLQGYLGTARKVQVTRDLEQITGSTGKSLREFFENSYDDFTSPQTG</sequence>
<dbReference type="EMBL" id="JEMT01028306">
    <property type="protein sequence ID" value="EXX55156.1"/>
    <property type="molecule type" value="Genomic_DNA"/>
</dbReference>
<protein>
    <recommendedName>
        <fullName evidence="1">NmrA-like domain-containing protein</fullName>
    </recommendedName>
</protein>
<accession>A0A015K6X3</accession>
<dbReference type="InterPro" id="IPR008030">
    <property type="entry name" value="NmrA-like"/>
</dbReference>
<name>A0A015K6X3_RHIIW</name>
<dbReference type="HOGENOM" id="CLU_903571_0_0_1"/>
<gene>
    <name evidence="2" type="ORF">RirG_227820</name>
</gene>
<dbReference type="SUPFAM" id="SSF51735">
    <property type="entry name" value="NAD(P)-binding Rossmann-fold domains"/>
    <property type="match status" value="1"/>
</dbReference>
<dbReference type="OrthoDB" id="9997102at2759"/>
<dbReference type="InterPro" id="IPR051604">
    <property type="entry name" value="Ergot_Alk_Oxidoreductase"/>
</dbReference>
<reference evidence="2 3" key="1">
    <citation type="submission" date="2014-02" db="EMBL/GenBank/DDBJ databases">
        <title>Single nucleus genome sequencing reveals high similarity among nuclei of an endomycorrhizal fungus.</title>
        <authorList>
            <person name="Lin K."/>
            <person name="Geurts R."/>
            <person name="Zhang Z."/>
            <person name="Limpens E."/>
            <person name="Saunders D.G."/>
            <person name="Mu D."/>
            <person name="Pang E."/>
            <person name="Cao H."/>
            <person name="Cha H."/>
            <person name="Lin T."/>
            <person name="Zhou Q."/>
            <person name="Shang Y."/>
            <person name="Li Y."/>
            <person name="Ivanov S."/>
            <person name="Sharma T."/>
            <person name="Velzen R.V."/>
            <person name="Ruijter N.D."/>
            <person name="Aanen D.K."/>
            <person name="Win J."/>
            <person name="Kamoun S."/>
            <person name="Bisseling T."/>
            <person name="Huang S."/>
        </authorList>
    </citation>
    <scope>NUCLEOTIDE SEQUENCE [LARGE SCALE GENOMIC DNA]</scope>
    <source>
        <strain evidence="3">DAOM197198w</strain>
    </source>
</reference>
<dbReference type="Pfam" id="PF05368">
    <property type="entry name" value="NmrA"/>
    <property type="match status" value="1"/>
</dbReference>
<dbReference type="InterPro" id="IPR036291">
    <property type="entry name" value="NAD(P)-bd_dom_sf"/>
</dbReference>
<evidence type="ECO:0000259" key="1">
    <source>
        <dbReference type="Pfam" id="PF05368"/>
    </source>
</evidence>
<dbReference type="OMA" id="FLMEMWG"/>
<feature type="domain" description="NmrA-like" evidence="1">
    <location>
        <begin position="7"/>
        <end position="312"/>
    </location>
</feature>
<dbReference type="PANTHER" id="PTHR43162">
    <property type="match status" value="1"/>
</dbReference>
<dbReference type="Gene3D" id="3.40.50.720">
    <property type="entry name" value="NAD(P)-binding Rossmann-like Domain"/>
    <property type="match status" value="1"/>
</dbReference>
<dbReference type="PANTHER" id="PTHR43162:SF1">
    <property type="entry name" value="PRESTALK A DIFFERENTIATION PROTEIN A"/>
    <property type="match status" value="1"/>
</dbReference>
<evidence type="ECO:0000313" key="3">
    <source>
        <dbReference type="Proteomes" id="UP000022910"/>
    </source>
</evidence>
<proteinExistence type="predicted"/>
<evidence type="ECO:0000313" key="2">
    <source>
        <dbReference type="EMBL" id="EXX55156.1"/>
    </source>
</evidence>
<keyword evidence="3" id="KW-1185">Reference proteome</keyword>